<protein>
    <submittedName>
        <fullName evidence="6">Transcriptional regulator, GntR family</fullName>
    </submittedName>
</protein>
<dbReference type="GO" id="GO:0003677">
    <property type="term" value="F:DNA binding"/>
    <property type="evidence" value="ECO:0007669"/>
    <property type="project" value="UniProtKB-KW"/>
</dbReference>
<accession>A0A1H4C5B7</accession>
<gene>
    <name evidence="6" type="ORF">SAMN05444370_106210</name>
</gene>
<evidence type="ECO:0000256" key="3">
    <source>
        <dbReference type="ARBA" id="ARBA00023163"/>
    </source>
</evidence>
<dbReference type="InterPro" id="IPR036388">
    <property type="entry name" value="WH-like_DNA-bd_sf"/>
</dbReference>
<dbReference type="Gene3D" id="1.10.10.10">
    <property type="entry name" value="Winged helix-like DNA-binding domain superfamily/Winged helix DNA-binding domain"/>
    <property type="match status" value="1"/>
</dbReference>
<feature type="compositionally biased region" description="Low complexity" evidence="4">
    <location>
        <begin position="10"/>
        <end position="21"/>
    </location>
</feature>
<dbReference type="PANTHER" id="PTHR43537">
    <property type="entry name" value="TRANSCRIPTIONAL REGULATOR, GNTR FAMILY"/>
    <property type="match status" value="1"/>
</dbReference>
<name>A0A1H4C5B7_9RHOB</name>
<dbReference type="SMART" id="SM00895">
    <property type="entry name" value="FCD"/>
    <property type="match status" value="1"/>
</dbReference>
<dbReference type="SMART" id="SM00345">
    <property type="entry name" value="HTH_GNTR"/>
    <property type="match status" value="1"/>
</dbReference>
<dbReference type="InterPro" id="IPR008920">
    <property type="entry name" value="TF_FadR/GntR_C"/>
</dbReference>
<dbReference type="SUPFAM" id="SSF46785">
    <property type="entry name" value="Winged helix' DNA-binding domain"/>
    <property type="match status" value="1"/>
</dbReference>
<dbReference type="Proteomes" id="UP000198703">
    <property type="component" value="Unassembled WGS sequence"/>
</dbReference>
<evidence type="ECO:0000313" key="6">
    <source>
        <dbReference type="EMBL" id="SEA55559.1"/>
    </source>
</evidence>
<organism evidence="6 7">
    <name type="scientific">Rubrimonas cliftonensis</name>
    <dbReference type="NCBI Taxonomy" id="89524"/>
    <lineage>
        <taxon>Bacteria</taxon>
        <taxon>Pseudomonadati</taxon>
        <taxon>Pseudomonadota</taxon>
        <taxon>Alphaproteobacteria</taxon>
        <taxon>Rhodobacterales</taxon>
        <taxon>Paracoccaceae</taxon>
        <taxon>Rubrimonas</taxon>
    </lineage>
</organism>
<dbReference type="EMBL" id="FNQM01000006">
    <property type="protein sequence ID" value="SEA55559.1"/>
    <property type="molecule type" value="Genomic_DNA"/>
</dbReference>
<evidence type="ECO:0000256" key="1">
    <source>
        <dbReference type="ARBA" id="ARBA00023015"/>
    </source>
</evidence>
<dbReference type="CDD" id="cd07377">
    <property type="entry name" value="WHTH_GntR"/>
    <property type="match status" value="1"/>
</dbReference>
<dbReference type="InterPro" id="IPR011711">
    <property type="entry name" value="GntR_C"/>
</dbReference>
<dbReference type="Pfam" id="PF00392">
    <property type="entry name" value="GntR"/>
    <property type="match status" value="1"/>
</dbReference>
<proteinExistence type="predicted"/>
<keyword evidence="7" id="KW-1185">Reference proteome</keyword>
<evidence type="ECO:0000256" key="2">
    <source>
        <dbReference type="ARBA" id="ARBA00023125"/>
    </source>
</evidence>
<dbReference type="InterPro" id="IPR000524">
    <property type="entry name" value="Tscrpt_reg_HTH_GntR"/>
</dbReference>
<dbReference type="Pfam" id="PF07729">
    <property type="entry name" value="FCD"/>
    <property type="match status" value="1"/>
</dbReference>
<keyword evidence="2" id="KW-0238">DNA-binding</keyword>
<evidence type="ECO:0000256" key="4">
    <source>
        <dbReference type="SAM" id="MobiDB-lite"/>
    </source>
</evidence>
<dbReference type="GO" id="GO:0003700">
    <property type="term" value="F:DNA-binding transcription factor activity"/>
    <property type="evidence" value="ECO:0007669"/>
    <property type="project" value="InterPro"/>
</dbReference>
<dbReference type="PANTHER" id="PTHR43537:SF53">
    <property type="entry name" value="HTH-TYPE TRANSCRIPTIONAL REPRESSOR NANR"/>
    <property type="match status" value="1"/>
</dbReference>
<dbReference type="RefSeq" id="WP_093253797.1">
    <property type="nucleotide sequence ID" value="NZ_FNQM01000006.1"/>
</dbReference>
<reference evidence="6 7" key="1">
    <citation type="submission" date="2016-10" db="EMBL/GenBank/DDBJ databases">
        <authorList>
            <person name="de Groot N.N."/>
        </authorList>
    </citation>
    <scope>NUCLEOTIDE SEQUENCE [LARGE SCALE GENOMIC DNA]</scope>
    <source>
        <strain evidence="6 7">DSM 15345</strain>
    </source>
</reference>
<dbReference type="InterPro" id="IPR036390">
    <property type="entry name" value="WH_DNA-bd_sf"/>
</dbReference>
<dbReference type="OrthoDB" id="7618373at2"/>
<dbReference type="STRING" id="89524.SAMN05444370_106210"/>
<dbReference type="AlphaFoldDB" id="A0A1H4C5B7"/>
<evidence type="ECO:0000313" key="7">
    <source>
        <dbReference type="Proteomes" id="UP000198703"/>
    </source>
</evidence>
<dbReference type="PROSITE" id="PS50949">
    <property type="entry name" value="HTH_GNTR"/>
    <property type="match status" value="1"/>
</dbReference>
<keyword evidence="3" id="KW-0804">Transcription</keyword>
<feature type="domain" description="HTH gntR-type" evidence="5">
    <location>
        <begin position="18"/>
        <end position="85"/>
    </location>
</feature>
<sequence>METRDAENWPDAAAPPATTPTDRVRERLLRAVLEQRLPPGAKLTEDEIAGLCGVSRTVVRAALQALSHDGVVVLERHRGAFVAAPSPQSAREVFEARALLEPAVARAAARHADAEALARLARHIEAEHAALEAGELGRAVHLSGRFHLVIAEMSRHQTIAALLGGLIARSALVLALYARLPDTLCERHAHGALLAALTARDADAAEAAMRRHLADLLAGLDLAPRAPSKPDLARALSTG</sequence>
<keyword evidence="1" id="KW-0805">Transcription regulation</keyword>
<dbReference type="SUPFAM" id="SSF48008">
    <property type="entry name" value="GntR ligand-binding domain-like"/>
    <property type="match status" value="1"/>
</dbReference>
<dbReference type="Gene3D" id="1.20.120.530">
    <property type="entry name" value="GntR ligand-binding domain-like"/>
    <property type="match status" value="1"/>
</dbReference>
<feature type="region of interest" description="Disordered" evidence="4">
    <location>
        <begin position="1"/>
        <end position="22"/>
    </location>
</feature>
<evidence type="ECO:0000259" key="5">
    <source>
        <dbReference type="PROSITE" id="PS50949"/>
    </source>
</evidence>